<dbReference type="EMBL" id="JARJLG010000151">
    <property type="protein sequence ID" value="KAJ7736032.1"/>
    <property type="molecule type" value="Genomic_DNA"/>
</dbReference>
<dbReference type="CDD" id="cd00067">
    <property type="entry name" value="GAL4"/>
    <property type="match status" value="2"/>
</dbReference>
<dbReference type="SMART" id="SM00066">
    <property type="entry name" value="GAL4"/>
    <property type="match status" value="2"/>
</dbReference>
<dbReference type="Pfam" id="PF00172">
    <property type="entry name" value="Zn_clus"/>
    <property type="match status" value="2"/>
</dbReference>
<evidence type="ECO:0000256" key="5">
    <source>
        <dbReference type="ARBA" id="ARBA00023242"/>
    </source>
</evidence>
<dbReference type="InterPro" id="IPR001138">
    <property type="entry name" value="Zn2Cys6_DnaBD"/>
</dbReference>
<evidence type="ECO:0000313" key="8">
    <source>
        <dbReference type="EMBL" id="KAJ7736032.1"/>
    </source>
</evidence>
<evidence type="ECO:0000256" key="4">
    <source>
        <dbReference type="ARBA" id="ARBA00023163"/>
    </source>
</evidence>
<evidence type="ECO:0000256" key="3">
    <source>
        <dbReference type="ARBA" id="ARBA00023015"/>
    </source>
</evidence>
<dbReference type="Proteomes" id="UP001215280">
    <property type="component" value="Unassembled WGS sequence"/>
</dbReference>
<sequence length="629" mass="69808">METKYKTPTCFRCKMRKTRCDGLSPCTGCSSTGCACTYDGEAKERRVELELRKGAACLTCRRRKKKCDGRLPCRTCLSSRNKINCEYQDGVVMSVENSSENETRSASHSTDSVSPDSARTPFDVSHTFHSTNSSETSVSSSGSPIYITIPADLNPPQNIDIGDIQSPSPFTIVDLPSQSNYVTFADLVHARDDFLELTERALEAAEPPPESEDVVLVPATDDSLDFTIDPQSPFFHIPAPSPDSDELARIRKLFLSHRIQLGLSVTDARLEALAAGETGGVVHPVLMHACQLMGYMLARHLQHNTWLRLPGQSDGEAEQTRLGMESLQQFALTPCPMQFLQTCTLFSLYFFNKGDIRRSREILIKANKMALDHKYDERVRELLGADEGKSMAFVVAPTMGEGEVLAALVQVVYLDLTYGIILKLPSVVDSRLYACFKVLVTAPNAHAEINFVRAKSAFLLSEAQRLAMEWHAPDFAERDAAKWKETYWALMEALDAHRSFITVTLTKLAFCPELHALTLSLKLCAIVVLTGIAELLALFTGAQPELRRKKYDAVSEIISITGTFTEEDCEFLDPILSACWTTIIGTLDHCISLGPVAIKHSMHDLPAMANMVRERNRTLQRVLPFALDI</sequence>
<dbReference type="PROSITE" id="PS51257">
    <property type="entry name" value="PROKAR_LIPOPROTEIN"/>
    <property type="match status" value="1"/>
</dbReference>
<dbReference type="PANTHER" id="PTHR47338">
    <property type="entry name" value="ZN(II)2CYS6 TRANSCRIPTION FACTOR (EUROFUNG)-RELATED"/>
    <property type="match status" value="1"/>
</dbReference>
<dbReference type="Gene3D" id="4.10.240.10">
    <property type="entry name" value="Zn(2)-C6 fungal-type DNA-binding domain"/>
    <property type="match status" value="2"/>
</dbReference>
<comment type="caution">
    <text evidence="8">The sequence shown here is derived from an EMBL/GenBank/DDBJ whole genome shotgun (WGS) entry which is preliminary data.</text>
</comment>
<dbReference type="GO" id="GO:0005634">
    <property type="term" value="C:nucleus"/>
    <property type="evidence" value="ECO:0007669"/>
    <property type="project" value="UniProtKB-SubCell"/>
</dbReference>
<evidence type="ECO:0000256" key="2">
    <source>
        <dbReference type="ARBA" id="ARBA00022723"/>
    </source>
</evidence>
<evidence type="ECO:0000256" key="6">
    <source>
        <dbReference type="SAM" id="MobiDB-lite"/>
    </source>
</evidence>
<keyword evidence="5" id="KW-0539">Nucleus</keyword>
<keyword evidence="4" id="KW-0804">Transcription</keyword>
<dbReference type="InterPro" id="IPR050815">
    <property type="entry name" value="TF_fung"/>
</dbReference>
<dbReference type="AlphaFoldDB" id="A0AAD7I859"/>
<comment type="subcellular location">
    <subcellularLocation>
        <location evidence="1">Nucleus</location>
    </subcellularLocation>
</comment>
<protein>
    <recommendedName>
        <fullName evidence="7">Zn(2)-C6 fungal-type domain-containing protein</fullName>
    </recommendedName>
</protein>
<dbReference type="PANTHER" id="PTHR47338:SF5">
    <property type="entry name" value="ZN(II)2CYS6 TRANSCRIPTION FACTOR (EUROFUNG)"/>
    <property type="match status" value="1"/>
</dbReference>
<evidence type="ECO:0000259" key="7">
    <source>
        <dbReference type="PROSITE" id="PS50048"/>
    </source>
</evidence>
<dbReference type="PROSITE" id="PS50048">
    <property type="entry name" value="ZN2_CY6_FUNGAL_2"/>
    <property type="match status" value="2"/>
</dbReference>
<accession>A0AAD7I859</accession>
<feature type="compositionally biased region" description="Polar residues" evidence="6">
    <location>
        <begin position="96"/>
        <end position="117"/>
    </location>
</feature>
<name>A0AAD7I859_9AGAR</name>
<keyword evidence="3" id="KW-0805">Transcription regulation</keyword>
<gene>
    <name evidence="8" type="ORF">DFH07DRAFT_843177</name>
</gene>
<feature type="compositionally biased region" description="Low complexity" evidence="6">
    <location>
        <begin position="130"/>
        <end position="142"/>
    </location>
</feature>
<organism evidence="8 9">
    <name type="scientific">Mycena maculata</name>
    <dbReference type="NCBI Taxonomy" id="230809"/>
    <lineage>
        <taxon>Eukaryota</taxon>
        <taxon>Fungi</taxon>
        <taxon>Dikarya</taxon>
        <taxon>Basidiomycota</taxon>
        <taxon>Agaricomycotina</taxon>
        <taxon>Agaricomycetes</taxon>
        <taxon>Agaricomycetidae</taxon>
        <taxon>Agaricales</taxon>
        <taxon>Marasmiineae</taxon>
        <taxon>Mycenaceae</taxon>
        <taxon>Mycena</taxon>
    </lineage>
</organism>
<evidence type="ECO:0000256" key="1">
    <source>
        <dbReference type="ARBA" id="ARBA00004123"/>
    </source>
</evidence>
<keyword evidence="2" id="KW-0479">Metal-binding</keyword>
<feature type="domain" description="Zn(2)-C6 fungal-type" evidence="7">
    <location>
        <begin position="9"/>
        <end position="38"/>
    </location>
</feature>
<reference evidence="8" key="1">
    <citation type="submission" date="2023-03" db="EMBL/GenBank/DDBJ databases">
        <title>Massive genome expansion in bonnet fungi (Mycena s.s.) driven by repeated elements and novel gene families across ecological guilds.</title>
        <authorList>
            <consortium name="Lawrence Berkeley National Laboratory"/>
            <person name="Harder C.B."/>
            <person name="Miyauchi S."/>
            <person name="Viragh M."/>
            <person name="Kuo A."/>
            <person name="Thoen E."/>
            <person name="Andreopoulos B."/>
            <person name="Lu D."/>
            <person name="Skrede I."/>
            <person name="Drula E."/>
            <person name="Henrissat B."/>
            <person name="Morin E."/>
            <person name="Kohler A."/>
            <person name="Barry K."/>
            <person name="LaButti K."/>
            <person name="Morin E."/>
            <person name="Salamov A."/>
            <person name="Lipzen A."/>
            <person name="Mereny Z."/>
            <person name="Hegedus B."/>
            <person name="Baldrian P."/>
            <person name="Stursova M."/>
            <person name="Weitz H."/>
            <person name="Taylor A."/>
            <person name="Grigoriev I.V."/>
            <person name="Nagy L.G."/>
            <person name="Martin F."/>
            <person name="Kauserud H."/>
        </authorList>
    </citation>
    <scope>NUCLEOTIDE SEQUENCE</scope>
    <source>
        <strain evidence="8">CBHHK188m</strain>
    </source>
</reference>
<dbReference type="InterPro" id="IPR036864">
    <property type="entry name" value="Zn2-C6_fun-type_DNA-bd_sf"/>
</dbReference>
<dbReference type="SUPFAM" id="SSF57701">
    <property type="entry name" value="Zn2/Cys6 DNA-binding domain"/>
    <property type="match status" value="2"/>
</dbReference>
<dbReference type="GO" id="GO:0000981">
    <property type="term" value="F:DNA-binding transcription factor activity, RNA polymerase II-specific"/>
    <property type="evidence" value="ECO:0007669"/>
    <property type="project" value="InterPro"/>
</dbReference>
<keyword evidence="9" id="KW-1185">Reference proteome</keyword>
<dbReference type="PROSITE" id="PS00463">
    <property type="entry name" value="ZN2_CY6_FUNGAL_1"/>
    <property type="match status" value="2"/>
</dbReference>
<feature type="domain" description="Zn(2)-C6 fungal-type" evidence="7">
    <location>
        <begin position="56"/>
        <end position="87"/>
    </location>
</feature>
<feature type="region of interest" description="Disordered" evidence="6">
    <location>
        <begin position="96"/>
        <end position="142"/>
    </location>
</feature>
<evidence type="ECO:0000313" key="9">
    <source>
        <dbReference type="Proteomes" id="UP001215280"/>
    </source>
</evidence>
<proteinExistence type="predicted"/>
<dbReference type="GO" id="GO:0008270">
    <property type="term" value="F:zinc ion binding"/>
    <property type="evidence" value="ECO:0007669"/>
    <property type="project" value="InterPro"/>
</dbReference>